<name>A0A0D3GH11_9ORYZ</name>
<dbReference type="AlphaFoldDB" id="A0A0D3GH11"/>
<organism evidence="2">
    <name type="scientific">Oryza barthii</name>
    <dbReference type="NCBI Taxonomy" id="65489"/>
    <lineage>
        <taxon>Eukaryota</taxon>
        <taxon>Viridiplantae</taxon>
        <taxon>Streptophyta</taxon>
        <taxon>Embryophyta</taxon>
        <taxon>Tracheophyta</taxon>
        <taxon>Spermatophyta</taxon>
        <taxon>Magnoliopsida</taxon>
        <taxon>Liliopsida</taxon>
        <taxon>Poales</taxon>
        <taxon>Poaceae</taxon>
        <taxon>BOP clade</taxon>
        <taxon>Oryzoideae</taxon>
        <taxon>Oryzeae</taxon>
        <taxon>Oryzinae</taxon>
        <taxon>Oryza</taxon>
    </lineage>
</organism>
<dbReference type="EnsemblPlants" id="OBART06G15940.1">
    <property type="protein sequence ID" value="OBART06G15940.1"/>
    <property type="gene ID" value="OBART06G15940"/>
</dbReference>
<reference evidence="2" key="1">
    <citation type="journal article" date="2009" name="Rice">
        <title>De Novo Next Generation Sequencing of Plant Genomes.</title>
        <authorList>
            <person name="Rounsley S."/>
            <person name="Marri P.R."/>
            <person name="Yu Y."/>
            <person name="He R."/>
            <person name="Sisneros N."/>
            <person name="Goicoechea J.L."/>
            <person name="Lee S.J."/>
            <person name="Angelova A."/>
            <person name="Kudrna D."/>
            <person name="Luo M."/>
            <person name="Affourtit J."/>
            <person name="Desany B."/>
            <person name="Knight J."/>
            <person name="Niazi F."/>
            <person name="Egholm M."/>
            <person name="Wing R.A."/>
        </authorList>
    </citation>
    <scope>NUCLEOTIDE SEQUENCE [LARGE SCALE GENOMIC DNA]</scope>
    <source>
        <strain evidence="2">cv. IRGC 105608</strain>
    </source>
</reference>
<dbReference type="Proteomes" id="UP000026960">
    <property type="component" value="Chromosome 6"/>
</dbReference>
<feature type="region of interest" description="Disordered" evidence="1">
    <location>
        <begin position="50"/>
        <end position="84"/>
    </location>
</feature>
<keyword evidence="3" id="KW-1185">Reference proteome</keyword>
<dbReference type="Gramene" id="OBART06G15940.1">
    <property type="protein sequence ID" value="OBART06G15940.1"/>
    <property type="gene ID" value="OBART06G15940"/>
</dbReference>
<reference evidence="2" key="2">
    <citation type="submission" date="2015-03" db="UniProtKB">
        <authorList>
            <consortium name="EnsemblPlants"/>
        </authorList>
    </citation>
    <scope>IDENTIFICATION</scope>
</reference>
<evidence type="ECO:0000313" key="2">
    <source>
        <dbReference type="EnsemblPlants" id="OBART06G15940.1"/>
    </source>
</evidence>
<sequence>MDPAPATSLSRPRNRERGREVSSITSVAGWKEGDAASVHRVNVDWIPGNAAAPWSPGARPRHRTKENVHRLSRPRPNPVDSVSVEPSPFRRLLLQCGWPDLSPYSAVVDFAVTPKLSIDIDSKPFRKLLLPSKPRKHHASDR</sequence>
<dbReference type="HOGENOM" id="CLU_1818797_0_0_1"/>
<dbReference type="PaxDb" id="65489-OBART06G15940.1"/>
<evidence type="ECO:0000256" key="1">
    <source>
        <dbReference type="SAM" id="MobiDB-lite"/>
    </source>
</evidence>
<feature type="region of interest" description="Disordered" evidence="1">
    <location>
        <begin position="1"/>
        <end position="26"/>
    </location>
</feature>
<evidence type="ECO:0000313" key="3">
    <source>
        <dbReference type="Proteomes" id="UP000026960"/>
    </source>
</evidence>
<proteinExistence type="predicted"/>
<protein>
    <submittedName>
        <fullName evidence="2">Uncharacterized protein</fullName>
    </submittedName>
</protein>
<accession>A0A0D3GH11</accession>